<dbReference type="HOGENOM" id="CLU_094687_1_0_1"/>
<accession>A0A0C3S6T9</accession>
<reference evidence="1 2" key="1">
    <citation type="journal article" date="2014" name="PLoS Genet.">
        <title>Analysis of the Phlebiopsis gigantea genome, transcriptome and secretome provides insight into its pioneer colonization strategies of wood.</title>
        <authorList>
            <person name="Hori C."/>
            <person name="Ishida T."/>
            <person name="Igarashi K."/>
            <person name="Samejima M."/>
            <person name="Suzuki H."/>
            <person name="Master E."/>
            <person name="Ferreira P."/>
            <person name="Ruiz-Duenas F.J."/>
            <person name="Held B."/>
            <person name="Canessa P."/>
            <person name="Larrondo L.F."/>
            <person name="Schmoll M."/>
            <person name="Druzhinina I.S."/>
            <person name="Kubicek C.P."/>
            <person name="Gaskell J.A."/>
            <person name="Kersten P."/>
            <person name="St John F."/>
            <person name="Glasner J."/>
            <person name="Sabat G."/>
            <person name="Splinter BonDurant S."/>
            <person name="Syed K."/>
            <person name="Yadav J."/>
            <person name="Mgbeahuruike A.C."/>
            <person name="Kovalchuk A."/>
            <person name="Asiegbu F.O."/>
            <person name="Lackner G."/>
            <person name="Hoffmeister D."/>
            <person name="Rencoret J."/>
            <person name="Gutierrez A."/>
            <person name="Sun H."/>
            <person name="Lindquist E."/>
            <person name="Barry K."/>
            <person name="Riley R."/>
            <person name="Grigoriev I.V."/>
            <person name="Henrissat B."/>
            <person name="Kues U."/>
            <person name="Berka R.M."/>
            <person name="Martinez A.T."/>
            <person name="Covert S.F."/>
            <person name="Blanchette R.A."/>
            <person name="Cullen D."/>
        </authorList>
    </citation>
    <scope>NUCLEOTIDE SEQUENCE [LARGE SCALE GENOMIC DNA]</scope>
    <source>
        <strain evidence="1 2">11061_1 CR5-6</strain>
    </source>
</reference>
<gene>
    <name evidence="1" type="ORF">PHLGIDRAFT_461931</name>
</gene>
<dbReference type="Proteomes" id="UP000053257">
    <property type="component" value="Unassembled WGS sequence"/>
</dbReference>
<evidence type="ECO:0000313" key="1">
    <source>
        <dbReference type="EMBL" id="KIP06392.1"/>
    </source>
</evidence>
<sequence length="209" mass="23870">MPYKRDSICAPEQAQYTHPSVHIQVSHNATSSLTAKNMATSQLFHTSFTDPSLPVLNFPGLYIPQSVWVPAAGPRDWERMHTIRFTQNGRQGINLGDAYRRNFNGMPDGQVIPCTSTTSQRVAIRINWPGYEPWHKHVNVANNSEHINKARLAYEVAKEVHRFYSEMGHNRGQERDWRVEVVPFEQLVLIELRHVGTGSWQPVLARAMS</sequence>
<dbReference type="EMBL" id="KN840519">
    <property type="protein sequence ID" value="KIP06392.1"/>
    <property type="molecule type" value="Genomic_DNA"/>
</dbReference>
<keyword evidence="2" id="KW-1185">Reference proteome</keyword>
<dbReference type="STRING" id="745531.A0A0C3S6T9"/>
<protein>
    <submittedName>
        <fullName evidence="1">Uncharacterized protein</fullName>
    </submittedName>
</protein>
<dbReference type="OrthoDB" id="2799313at2759"/>
<organism evidence="1 2">
    <name type="scientific">Phlebiopsis gigantea (strain 11061_1 CR5-6)</name>
    <name type="common">White-rot fungus</name>
    <name type="synonym">Peniophora gigantea</name>
    <dbReference type="NCBI Taxonomy" id="745531"/>
    <lineage>
        <taxon>Eukaryota</taxon>
        <taxon>Fungi</taxon>
        <taxon>Dikarya</taxon>
        <taxon>Basidiomycota</taxon>
        <taxon>Agaricomycotina</taxon>
        <taxon>Agaricomycetes</taxon>
        <taxon>Polyporales</taxon>
        <taxon>Phanerochaetaceae</taxon>
        <taxon>Phlebiopsis</taxon>
    </lineage>
</organism>
<dbReference type="AlphaFoldDB" id="A0A0C3S6T9"/>
<evidence type="ECO:0000313" key="2">
    <source>
        <dbReference type="Proteomes" id="UP000053257"/>
    </source>
</evidence>
<proteinExistence type="predicted"/>
<name>A0A0C3S6T9_PHLG1</name>